<name>A0AA39YHL2_9PEZI</name>
<reference evidence="3" key="1">
    <citation type="submission" date="2023-06" db="EMBL/GenBank/DDBJ databases">
        <title>Genome-scale phylogeny and comparative genomics of the fungal order Sordariales.</title>
        <authorList>
            <consortium name="Lawrence Berkeley National Laboratory"/>
            <person name="Hensen N."/>
            <person name="Bonometti L."/>
            <person name="Westerberg I."/>
            <person name="Brannstrom I.O."/>
            <person name="Guillou S."/>
            <person name="Cros-Aarteil S."/>
            <person name="Calhoun S."/>
            <person name="Haridas S."/>
            <person name="Kuo A."/>
            <person name="Mondo S."/>
            <person name="Pangilinan J."/>
            <person name="Riley R."/>
            <person name="Labutti K."/>
            <person name="Andreopoulos B."/>
            <person name="Lipzen A."/>
            <person name="Chen C."/>
            <person name="Yanf M."/>
            <person name="Daum C."/>
            <person name="Ng V."/>
            <person name="Clum A."/>
            <person name="Steindorff A."/>
            <person name="Ohm R."/>
            <person name="Martin F."/>
            <person name="Silar P."/>
            <person name="Natvig D."/>
            <person name="Lalanne C."/>
            <person name="Gautier V."/>
            <person name="Ament-Velasquez S.L."/>
            <person name="Kruys A."/>
            <person name="Hutchinson M.I."/>
            <person name="Powell A.J."/>
            <person name="Barry K."/>
            <person name="Miller A.N."/>
            <person name="Grigoriev I.V."/>
            <person name="Debuchy R."/>
            <person name="Gladieux P."/>
            <person name="Thoren M.H."/>
            <person name="Johannesson H."/>
        </authorList>
    </citation>
    <scope>NUCLEOTIDE SEQUENCE</scope>
    <source>
        <strain evidence="3">SMH2532-1</strain>
    </source>
</reference>
<evidence type="ECO:0000256" key="1">
    <source>
        <dbReference type="ARBA" id="ARBA00023604"/>
    </source>
</evidence>
<comment type="similarity">
    <text evidence="1">Belongs to the asaB hydroxylase/desaturase family.</text>
</comment>
<dbReference type="PANTHER" id="PTHR34598:SF3">
    <property type="entry name" value="OXIDOREDUCTASE AN1597"/>
    <property type="match status" value="1"/>
</dbReference>
<dbReference type="PANTHER" id="PTHR34598">
    <property type="entry name" value="BLL6449 PROTEIN"/>
    <property type="match status" value="1"/>
</dbReference>
<evidence type="ECO:0000313" key="4">
    <source>
        <dbReference type="Proteomes" id="UP001174936"/>
    </source>
</evidence>
<proteinExistence type="inferred from homology"/>
<dbReference type="GO" id="GO:0016491">
    <property type="term" value="F:oxidoreductase activity"/>
    <property type="evidence" value="ECO:0007669"/>
    <property type="project" value="InterPro"/>
</dbReference>
<dbReference type="EMBL" id="JAULSV010000002">
    <property type="protein sequence ID" value="KAK0652756.1"/>
    <property type="molecule type" value="Genomic_DNA"/>
</dbReference>
<keyword evidence="4" id="KW-1185">Reference proteome</keyword>
<evidence type="ECO:0000256" key="2">
    <source>
        <dbReference type="SAM" id="MobiDB-lite"/>
    </source>
</evidence>
<dbReference type="NCBIfam" id="NF041278">
    <property type="entry name" value="CmcJ_NvfI_EfuI"/>
    <property type="match status" value="1"/>
</dbReference>
<organism evidence="3 4">
    <name type="scientific">Cercophora newfieldiana</name>
    <dbReference type="NCBI Taxonomy" id="92897"/>
    <lineage>
        <taxon>Eukaryota</taxon>
        <taxon>Fungi</taxon>
        <taxon>Dikarya</taxon>
        <taxon>Ascomycota</taxon>
        <taxon>Pezizomycotina</taxon>
        <taxon>Sordariomycetes</taxon>
        <taxon>Sordariomycetidae</taxon>
        <taxon>Sordariales</taxon>
        <taxon>Lasiosphaeriaceae</taxon>
        <taxon>Cercophora</taxon>
    </lineage>
</organism>
<accession>A0AA39YHL2</accession>
<comment type="caution">
    <text evidence="3">The sequence shown here is derived from an EMBL/GenBank/DDBJ whole genome shotgun (WGS) entry which is preliminary data.</text>
</comment>
<evidence type="ECO:0000313" key="3">
    <source>
        <dbReference type="EMBL" id="KAK0652756.1"/>
    </source>
</evidence>
<feature type="region of interest" description="Disordered" evidence="2">
    <location>
        <begin position="161"/>
        <end position="181"/>
    </location>
</feature>
<dbReference type="InterPro" id="IPR044053">
    <property type="entry name" value="AsaB-like"/>
</dbReference>
<sequence length="198" mass="22554">MSTSDSWSAKFQHSSPDRHAESLIMRFASDTLTSRFLLVKITSLGNRFELHMSVDHTKTSVEQSFRSRLGTEAEDILSGRFIYANVWRPLKGPNRDWPLALAGTLGVNPDTDFEAADYVRPELLTESYLVYYNKKCQWYYLSDQQPSEALLFRQYDSQGSSKPGVPHVAFFDPDSEDGEPRESIEVNLAVFWSKAEKG</sequence>
<dbReference type="AlphaFoldDB" id="A0AA39YHL2"/>
<gene>
    <name evidence="3" type="ORF">B0T16DRAFT_505420</name>
</gene>
<dbReference type="Proteomes" id="UP001174936">
    <property type="component" value="Unassembled WGS sequence"/>
</dbReference>
<protein>
    <submittedName>
        <fullName evidence="3">Uncharacterized protein</fullName>
    </submittedName>
</protein>